<dbReference type="RefSeq" id="XP_013768553.1">
    <property type="nucleotide sequence ID" value="XM_013913099.1"/>
</dbReference>
<name>A0A9Y6M5W0_9CICH</name>
<proteinExistence type="predicted"/>
<reference evidence="3" key="1">
    <citation type="submission" date="2025-08" db="UniProtKB">
        <authorList>
            <consortium name="RefSeq"/>
        </authorList>
    </citation>
    <scope>IDENTIFICATION</scope>
</reference>
<evidence type="ECO:0000256" key="1">
    <source>
        <dbReference type="SAM" id="MobiDB-lite"/>
    </source>
</evidence>
<evidence type="ECO:0000313" key="2">
    <source>
        <dbReference type="Proteomes" id="UP000695023"/>
    </source>
</evidence>
<dbReference type="AlphaFoldDB" id="A0A9Y6M5W0"/>
<dbReference type="GeneID" id="106456334"/>
<organism evidence="2 3">
    <name type="scientific">Pundamilia nyererei</name>
    <dbReference type="NCBI Taxonomy" id="303518"/>
    <lineage>
        <taxon>Eukaryota</taxon>
        <taxon>Metazoa</taxon>
        <taxon>Chordata</taxon>
        <taxon>Craniata</taxon>
        <taxon>Vertebrata</taxon>
        <taxon>Euteleostomi</taxon>
        <taxon>Actinopterygii</taxon>
        <taxon>Neopterygii</taxon>
        <taxon>Teleostei</taxon>
        <taxon>Neoteleostei</taxon>
        <taxon>Acanthomorphata</taxon>
        <taxon>Ovalentaria</taxon>
        <taxon>Cichlomorphae</taxon>
        <taxon>Cichliformes</taxon>
        <taxon>Cichlidae</taxon>
        <taxon>African cichlids</taxon>
        <taxon>Pseudocrenilabrinae</taxon>
        <taxon>Haplochromini</taxon>
        <taxon>Pundamilia</taxon>
    </lineage>
</organism>
<accession>A0A9Y6M5W0</accession>
<evidence type="ECO:0000313" key="3">
    <source>
        <dbReference type="RefSeq" id="XP_013768553.1"/>
    </source>
</evidence>
<keyword evidence="2" id="KW-1185">Reference proteome</keyword>
<gene>
    <name evidence="3" type="primary">LOC106456334</name>
</gene>
<sequence length="113" mass="10598">MGDDGGNMGGLATWLVASLEGAGPHNGAHTAGTDQTGPTGSSSGAGIRCPGPLGSGQGSGLDHVVTSGSGSELGPDGTGEGTGWTLIAPTLGIGPGTGQIDKEAGELVAVMTA</sequence>
<feature type="region of interest" description="Disordered" evidence="1">
    <location>
        <begin position="21"/>
        <end position="83"/>
    </location>
</feature>
<dbReference type="Proteomes" id="UP000695023">
    <property type="component" value="Unplaced"/>
</dbReference>
<protein>
    <submittedName>
        <fullName evidence="3">Jacalin-related lectin 34-like</fullName>
    </submittedName>
</protein>
<feature type="compositionally biased region" description="Polar residues" evidence="1">
    <location>
        <begin position="32"/>
        <end position="44"/>
    </location>
</feature>